<dbReference type="Gene3D" id="2.30.29.30">
    <property type="entry name" value="Pleckstrin-homology domain (PH domain)/Phosphotyrosine-binding domain (PTB)"/>
    <property type="match status" value="1"/>
</dbReference>
<evidence type="ECO:0000313" key="11">
    <source>
        <dbReference type="Proteomes" id="UP001300502"/>
    </source>
</evidence>
<evidence type="ECO:0000259" key="9">
    <source>
        <dbReference type="PROSITE" id="PS50003"/>
    </source>
</evidence>
<dbReference type="InterPro" id="IPR037239">
    <property type="entry name" value="OSBP_sf"/>
</dbReference>
<dbReference type="Gene3D" id="3.30.70.3490">
    <property type="match status" value="1"/>
</dbReference>
<keyword evidence="3" id="KW-0597">Phosphoprotein</keyword>
<comment type="caution">
    <text evidence="10">The sequence shown here is derived from an EMBL/GenBank/DDBJ whole genome shotgun (WGS) entry which is preliminary data.</text>
</comment>
<feature type="coiled-coil region" evidence="7">
    <location>
        <begin position="754"/>
        <end position="784"/>
    </location>
</feature>
<dbReference type="FunFam" id="2.40.160.120:FF:000001">
    <property type="entry name" value="Oxysterol-binding protein"/>
    <property type="match status" value="1"/>
</dbReference>
<feature type="region of interest" description="Disordered" evidence="8">
    <location>
        <begin position="213"/>
        <end position="254"/>
    </location>
</feature>
<dbReference type="EMBL" id="JANCYU010000031">
    <property type="protein sequence ID" value="KAK4525562.1"/>
    <property type="molecule type" value="Genomic_DNA"/>
</dbReference>
<dbReference type="PANTHER" id="PTHR10972:SF205">
    <property type="entry name" value="OXYSTEROL-BINDING PROTEIN 1"/>
    <property type="match status" value="1"/>
</dbReference>
<dbReference type="GO" id="GO:0005829">
    <property type="term" value="C:cytosol"/>
    <property type="evidence" value="ECO:0007669"/>
    <property type="project" value="TreeGrafter"/>
</dbReference>
<evidence type="ECO:0000256" key="5">
    <source>
        <dbReference type="ARBA" id="ARBA00023121"/>
    </source>
</evidence>
<evidence type="ECO:0000256" key="2">
    <source>
        <dbReference type="ARBA" id="ARBA00022448"/>
    </source>
</evidence>
<keyword evidence="11" id="KW-1185">Reference proteome</keyword>
<organism evidence="10 11">
    <name type="scientific">Galdieria yellowstonensis</name>
    <dbReference type="NCBI Taxonomy" id="3028027"/>
    <lineage>
        <taxon>Eukaryota</taxon>
        <taxon>Rhodophyta</taxon>
        <taxon>Bangiophyceae</taxon>
        <taxon>Galdieriales</taxon>
        <taxon>Galdieriaceae</taxon>
        <taxon>Galdieria</taxon>
    </lineage>
</organism>
<accession>A0AAV9IDV1</accession>
<keyword evidence="2" id="KW-0813">Transport</keyword>
<dbReference type="Pfam" id="PF01237">
    <property type="entry name" value="Oxysterol_BP"/>
    <property type="match status" value="1"/>
</dbReference>
<evidence type="ECO:0000256" key="6">
    <source>
        <dbReference type="RuleBase" id="RU003844"/>
    </source>
</evidence>
<dbReference type="Pfam" id="PF00169">
    <property type="entry name" value="PH"/>
    <property type="match status" value="1"/>
</dbReference>
<dbReference type="InterPro" id="IPR000648">
    <property type="entry name" value="Oxysterol-bd"/>
</dbReference>
<keyword evidence="5" id="KW-0446">Lipid-binding</keyword>
<feature type="domain" description="PH" evidence="9">
    <location>
        <begin position="84"/>
        <end position="195"/>
    </location>
</feature>
<gene>
    <name evidence="10" type="ORF">GAYE_SCF13G3470</name>
</gene>
<dbReference type="SMART" id="SM00233">
    <property type="entry name" value="PH"/>
    <property type="match status" value="1"/>
</dbReference>
<evidence type="ECO:0000256" key="3">
    <source>
        <dbReference type="ARBA" id="ARBA00022553"/>
    </source>
</evidence>
<dbReference type="GO" id="GO:0016020">
    <property type="term" value="C:membrane"/>
    <property type="evidence" value="ECO:0007669"/>
    <property type="project" value="TreeGrafter"/>
</dbReference>
<feature type="compositionally biased region" description="Basic and acidic residues" evidence="8">
    <location>
        <begin position="16"/>
        <end position="25"/>
    </location>
</feature>
<sequence>MSESTSEKTGGSPHQKNTEKPRLTKLETTSAPKTIPLEQFPVSNDETTSGQTTTQTTTTAAGHRRKLSSASAGSINSLLSRAGVPRMEGHLWKWTNYLKGWQRRLFVLENGVLSYFAERSTPLPENFSSEKNEGVDSNNLTICKGRINLQLAVITPHDTDPTRFAIDVDTRIYHLRADSKELRNQWVDALCKSKSYFEQLVNRAAMRLQARNASNEEKLKSEPAGGKSAQKPTLPIKQSTQVQSSSSGPTVSQLSLQDDFDEAAKSRNGLLAELSRVQSRLRSIDAKAISSADSFLKKLEEIFSPDSANSHSGALLTESGSVSTTVTNTLQGLTDTVNWAIHVLTTDEGLWLRRLATEKERRILAETMLATQNRTPAEQSEGAGQNLQRTVSMFEHDLDEDEGTEFFDAIGDSVRSSLDMASPTATSNEEDNDAIFSPRSSSGSIQRRTKLPQPKEVMQKPSFWSVLKDSIGKDLSKISMPVTFNEPISFLQRMAEDVEYSELLDKAVTLEDEFDRLLYVSAMAVSHYSSTVGRTGKPFNPILGETYELFLPEKNLRFVSEQVSHHPPISASHAEGGNDEWVYCAVHLVANKFWGKSIEVFPTGTVHVYLNKYGDHITYEKATTCAHNIVIGNVWIDNYGEMVLTNHRTGSYSVVKLKKTGWLSDMRSYGEVKCVVHDKNGKPQRRMSGSWLNQLEEELPNGEKRVIWRASKRPPPEDSAGFNFTAFAIILNELTPSIEEKIPPTDSRRRPDQRALEESRFADAANEKQRLEEKQRAARKMREERGEEYSPLWFDWKYDQVTEKYDWKFNGKYYIHRKEKKWDICPDLF</sequence>
<dbReference type="InterPro" id="IPR018494">
    <property type="entry name" value="Oxysterol-bd_CS"/>
</dbReference>
<evidence type="ECO:0000256" key="1">
    <source>
        <dbReference type="ARBA" id="ARBA00008842"/>
    </source>
</evidence>
<dbReference type="GO" id="GO:0120009">
    <property type="term" value="P:intermembrane lipid transfer"/>
    <property type="evidence" value="ECO:0007669"/>
    <property type="project" value="UniProtKB-ARBA"/>
</dbReference>
<dbReference type="PANTHER" id="PTHR10972">
    <property type="entry name" value="OXYSTEROL-BINDING PROTEIN-RELATED"/>
    <property type="match status" value="1"/>
</dbReference>
<dbReference type="PROSITE" id="PS50003">
    <property type="entry name" value="PH_DOMAIN"/>
    <property type="match status" value="1"/>
</dbReference>
<dbReference type="PROSITE" id="PS01013">
    <property type="entry name" value="OSBP"/>
    <property type="match status" value="1"/>
</dbReference>
<dbReference type="SUPFAM" id="SSF50729">
    <property type="entry name" value="PH domain-like"/>
    <property type="match status" value="1"/>
</dbReference>
<evidence type="ECO:0000313" key="10">
    <source>
        <dbReference type="EMBL" id="KAK4525562.1"/>
    </source>
</evidence>
<feature type="compositionally biased region" description="Polar residues" evidence="8">
    <location>
        <begin position="1"/>
        <end position="15"/>
    </location>
</feature>
<comment type="similarity">
    <text evidence="1 6">Belongs to the OSBP family.</text>
</comment>
<evidence type="ECO:0000256" key="4">
    <source>
        <dbReference type="ARBA" id="ARBA00023055"/>
    </source>
</evidence>
<feature type="region of interest" description="Disordered" evidence="8">
    <location>
        <begin position="418"/>
        <end position="453"/>
    </location>
</feature>
<dbReference type="Gene3D" id="2.40.160.120">
    <property type="match status" value="1"/>
</dbReference>
<proteinExistence type="inferred from homology"/>
<feature type="compositionally biased region" description="Polar residues" evidence="8">
    <location>
        <begin position="236"/>
        <end position="254"/>
    </location>
</feature>
<dbReference type="AlphaFoldDB" id="A0AAV9IDV1"/>
<dbReference type="GO" id="GO:0032934">
    <property type="term" value="F:sterol binding"/>
    <property type="evidence" value="ECO:0007669"/>
    <property type="project" value="TreeGrafter"/>
</dbReference>
<keyword evidence="7" id="KW-0175">Coiled coil</keyword>
<reference evidence="10 11" key="1">
    <citation type="submission" date="2022-07" db="EMBL/GenBank/DDBJ databases">
        <title>Genome-wide signatures of adaptation to extreme environments.</title>
        <authorList>
            <person name="Cho C.H."/>
            <person name="Yoon H.S."/>
        </authorList>
    </citation>
    <scope>NUCLEOTIDE SEQUENCE [LARGE SCALE GENOMIC DNA]</scope>
    <source>
        <strain evidence="10 11">108.79 E11</strain>
    </source>
</reference>
<evidence type="ECO:0000256" key="8">
    <source>
        <dbReference type="SAM" id="MobiDB-lite"/>
    </source>
</evidence>
<feature type="compositionally biased region" description="Low complexity" evidence="8">
    <location>
        <begin position="47"/>
        <end position="61"/>
    </location>
</feature>
<protein>
    <recommendedName>
        <fullName evidence="9">PH domain-containing protein</fullName>
    </recommendedName>
</protein>
<dbReference type="SUPFAM" id="SSF144000">
    <property type="entry name" value="Oxysterol-binding protein-like"/>
    <property type="match status" value="1"/>
</dbReference>
<dbReference type="InterPro" id="IPR001849">
    <property type="entry name" value="PH_domain"/>
</dbReference>
<name>A0AAV9IDV1_9RHOD</name>
<feature type="region of interest" description="Disordered" evidence="8">
    <location>
        <begin position="1"/>
        <end position="72"/>
    </location>
</feature>
<keyword evidence="4" id="KW-0445">Lipid transport</keyword>
<dbReference type="Proteomes" id="UP001300502">
    <property type="component" value="Unassembled WGS sequence"/>
</dbReference>
<evidence type="ECO:0000256" key="7">
    <source>
        <dbReference type="SAM" id="Coils"/>
    </source>
</evidence>
<dbReference type="InterPro" id="IPR011993">
    <property type="entry name" value="PH-like_dom_sf"/>
</dbReference>